<dbReference type="InterPro" id="IPR036397">
    <property type="entry name" value="RNaseH_sf"/>
</dbReference>
<dbReference type="GO" id="GO:0000027">
    <property type="term" value="P:ribosomal large subunit assembly"/>
    <property type="evidence" value="ECO:0007669"/>
    <property type="project" value="TreeGrafter"/>
</dbReference>
<dbReference type="GO" id="GO:0004527">
    <property type="term" value="F:exonuclease activity"/>
    <property type="evidence" value="ECO:0007669"/>
    <property type="project" value="UniProtKB-KW"/>
</dbReference>
<dbReference type="GO" id="GO:0006364">
    <property type="term" value="P:rRNA processing"/>
    <property type="evidence" value="ECO:0007669"/>
    <property type="project" value="UniProtKB-KW"/>
</dbReference>
<evidence type="ECO:0000259" key="7">
    <source>
        <dbReference type="SMART" id="SM00479"/>
    </source>
</evidence>
<evidence type="ECO:0000256" key="6">
    <source>
        <dbReference type="SAM" id="MobiDB-lite"/>
    </source>
</evidence>
<accession>A0AAJ0CWA3</accession>
<dbReference type="SUPFAM" id="SSF53098">
    <property type="entry name" value="Ribonuclease H-like"/>
    <property type="match status" value="1"/>
</dbReference>
<evidence type="ECO:0000256" key="1">
    <source>
        <dbReference type="ARBA" id="ARBA00022552"/>
    </source>
</evidence>
<dbReference type="SMART" id="SM00479">
    <property type="entry name" value="EXOIII"/>
    <property type="match status" value="1"/>
</dbReference>
<dbReference type="GO" id="GO:0005634">
    <property type="term" value="C:nucleus"/>
    <property type="evidence" value="ECO:0007669"/>
    <property type="project" value="TreeGrafter"/>
</dbReference>
<reference evidence="8" key="1">
    <citation type="submission" date="2023-06" db="EMBL/GenBank/DDBJ databases">
        <title>Conoideocrella luteorostrata (Hypocreales: Clavicipitaceae), a potential biocontrol fungus for elongate hemlock scale in United States Christmas tree production areas.</title>
        <authorList>
            <person name="Barrett H."/>
            <person name="Lovett B."/>
            <person name="Macias A.M."/>
            <person name="Stajich J.E."/>
            <person name="Kasson M.T."/>
        </authorList>
    </citation>
    <scope>NUCLEOTIDE SEQUENCE</scope>
    <source>
        <strain evidence="8">ARSEF 14590</strain>
    </source>
</reference>
<keyword evidence="1" id="KW-0698">rRNA processing</keyword>
<dbReference type="InterPro" id="IPR013520">
    <property type="entry name" value="Ribonucl_H"/>
</dbReference>
<keyword evidence="9" id="KW-1185">Reference proteome</keyword>
<dbReference type="Proteomes" id="UP001251528">
    <property type="component" value="Unassembled WGS sequence"/>
</dbReference>
<dbReference type="InterPro" id="IPR012337">
    <property type="entry name" value="RNaseH-like_sf"/>
</dbReference>
<dbReference type="AlphaFoldDB" id="A0AAJ0CWA3"/>
<comment type="caution">
    <text evidence="8">The sequence shown here is derived from an EMBL/GenBank/DDBJ whole genome shotgun (WGS) entry which is preliminary data.</text>
</comment>
<dbReference type="EMBL" id="JASWJB010000020">
    <property type="protein sequence ID" value="KAK2612115.1"/>
    <property type="molecule type" value="Genomic_DNA"/>
</dbReference>
<evidence type="ECO:0000256" key="4">
    <source>
        <dbReference type="ARBA" id="ARBA00022839"/>
    </source>
</evidence>
<proteinExistence type="predicted"/>
<dbReference type="PANTHER" id="PTHR12801:SF45">
    <property type="entry name" value="RNA EXONUCLEASE 4"/>
    <property type="match status" value="1"/>
</dbReference>
<evidence type="ECO:0000256" key="3">
    <source>
        <dbReference type="ARBA" id="ARBA00022801"/>
    </source>
</evidence>
<dbReference type="Gene3D" id="3.30.420.10">
    <property type="entry name" value="Ribonuclease H-like superfamily/Ribonuclease H"/>
    <property type="match status" value="1"/>
</dbReference>
<keyword evidence="3" id="KW-0378">Hydrolase</keyword>
<keyword evidence="4" id="KW-0269">Exonuclease</keyword>
<protein>
    <recommendedName>
        <fullName evidence="7">Exonuclease domain-containing protein</fullName>
    </recommendedName>
</protein>
<dbReference type="InterPro" id="IPR047021">
    <property type="entry name" value="REXO1/3/4-like"/>
</dbReference>
<comment type="function">
    <text evidence="5">Exoribonuclease involved in ribosome biosynthesis. Involved in the processing of ITS1, the internal transcribed spacer localized between the 18S and 5.8S rRNAs.</text>
</comment>
<dbReference type="PANTHER" id="PTHR12801">
    <property type="entry name" value="RNA EXONUCLEASE REXO1 / RECO3 FAMILY MEMBER-RELATED"/>
    <property type="match status" value="1"/>
</dbReference>
<gene>
    <name evidence="8" type="ORF">QQS21_001845</name>
</gene>
<dbReference type="GO" id="GO:0003676">
    <property type="term" value="F:nucleic acid binding"/>
    <property type="evidence" value="ECO:0007669"/>
    <property type="project" value="InterPro"/>
</dbReference>
<evidence type="ECO:0000313" key="9">
    <source>
        <dbReference type="Proteomes" id="UP001251528"/>
    </source>
</evidence>
<name>A0AAJ0CWA3_9HYPO</name>
<evidence type="ECO:0000256" key="2">
    <source>
        <dbReference type="ARBA" id="ARBA00022722"/>
    </source>
</evidence>
<evidence type="ECO:0000256" key="5">
    <source>
        <dbReference type="ARBA" id="ARBA00025599"/>
    </source>
</evidence>
<keyword evidence="2" id="KW-0540">Nuclease</keyword>
<feature type="region of interest" description="Disordered" evidence="6">
    <location>
        <begin position="288"/>
        <end position="314"/>
    </location>
</feature>
<dbReference type="CDD" id="cd06137">
    <property type="entry name" value="DEDDh_RNase"/>
    <property type="match status" value="1"/>
</dbReference>
<evidence type="ECO:0000313" key="8">
    <source>
        <dbReference type="EMBL" id="KAK2612115.1"/>
    </source>
</evidence>
<organism evidence="8 9">
    <name type="scientific">Conoideocrella luteorostrata</name>
    <dbReference type="NCBI Taxonomy" id="1105319"/>
    <lineage>
        <taxon>Eukaryota</taxon>
        <taxon>Fungi</taxon>
        <taxon>Dikarya</taxon>
        <taxon>Ascomycota</taxon>
        <taxon>Pezizomycotina</taxon>
        <taxon>Sordariomycetes</taxon>
        <taxon>Hypocreomycetidae</taxon>
        <taxon>Hypocreales</taxon>
        <taxon>Clavicipitaceae</taxon>
        <taxon>Conoideocrella</taxon>
    </lineage>
</organism>
<feature type="domain" description="Exonuclease" evidence="7">
    <location>
        <begin position="158"/>
        <end position="360"/>
    </location>
</feature>
<sequence>MEENRSYGIVQPTPEHSRWLLSNVLSAHELQKAGYILAQLPRREIERKKRCQQCCKALKKEYQIKPEMKTKLPLAPISGAASSNAAESQSLGTASGAATQEALNNEDSQHHVAETDRPSENFWICKFHTGFVTNKVGELENNWRFHETSNVALPTHVAAVAIDCEMGTASSGESELIRLSLVDFFTGTVLIDTLVYPSVRMSHYNTRFSGVSRQAMNEARRNSRCIFGRDAARDAVYKFVGPNTIVVGHAGHQDLSSLRWIHRLVVDTLLVETKRRQMELWYSKSSSVEGNGAEADGVGNSSNKHDEPGVMPKEGGLSLRALTLKRLNRFIQIGGRGHDSLEDALATRDLLHWYIANPVSEAA</sequence>